<evidence type="ECO:0000313" key="1">
    <source>
        <dbReference type="EMBL" id="MDP9763077.1"/>
    </source>
</evidence>
<protein>
    <submittedName>
        <fullName evidence="1">Uncharacterized protein</fullName>
    </submittedName>
</protein>
<dbReference type="EMBL" id="JAURUR010000001">
    <property type="protein sequence ID" value="MDP9763077.1"/>
    <property type="molecule type" value="Genomic_DNA"/>
</dbReference>
<keyword evidence="2" id="KW-1185">Reference proteome</keyword>
<evidence type="ECO:0000313" key="2">
    <source>
        <dbReference type="Proteomes" id="UP001232163"/>
    </source>
</evidence>
<reference evidence="1 2" key="1">
    <citation type="submission" date="2023-07" db="EMBL/GenBank/DDBJ databases">
        <title>Genomic Encyclopedia of Type Strains, Phase IV (KMG-IV): sequencing the most valuable type-strain genomes for metagenomic binning, comparative biology and taxonomic classification.</title>
        <authorList>
            <person name="Goeker M."/>
        </authorList>
    </citation>
    <scope>NUCLEOTIDE SEQUENCE [LARGE SCALE GENOMIC DNA]</scope>
    <source>
        <strain evidence="1 2">NIO-1023</strain>
    </source>
</reference>
<dbReference type="Proteomes" id="UP001232163">
    <property type="component" value="Unassembled WGS sequence"/>
</dbReference>
<gene>
    <name evidence="1" type="ORF">QO006_000490</name>
</gene>
<proteinExistence type="predicted"/>
<sequence>MKGLREFIDWLREALKGAAQPQPQPVPVPVRVRRG</sequence>
<name>A0ABT9M951_9DEIO</name>
<comment type="caution">
    <text evidence="1">The sequence shown here is derived from an EMBL/GenBank/DDBJ whole genome shotgun (WGS) entry which is preliminary data.</text>
</comment>
<accession>A0ABT9M951</accession>
<organism evidence="1 2">
    <name type="scientific">Deinococcus enclensis</name>
    <dbReference type="NCBI Taxonomy" id="1049582"/>
    <lineage>
        <taxon>Bacteria</taxon>
        <taxon>Thermotogati</taxon>
        <taxon>Deinococcota</taxon>
        <taxon>Deinococci</taxon>
        <taxon>Deinococcales</taxon>
        <taxon>Deinococcaceae</taxon>
        <taxon>Deinococcus</taxon>
    </lineage>
</organism>